<dbReference type="SUPFAM" id="SSF49899">
    <property type="entry name" value="Concanavalin A-like lectins/glucanases"/>
    <property type="match status" value="1"/>
</dbReference>
<dbReference type="GO" id="GO:0004553">
    <property type="term" value="F:hydrolase activity, hydrolyzing O-glycosyl compounds"/>
    <property type="evidence" value="ECO:0007669"/>
    <property type="project" value="InterPro"/>
</dbReference>
<evidence type="ECO:0000313" key="2">
    <source>
        <dbReference type="EMBL" id="QJH92627.1"/>
    </source>
</evidence>
<dbReference type="InterPro" id="IPR013320">
    <property type="entry name" value="ConA-like_dom_sf"/>
</dbReference>
<organism evidence="2">
    <name type="scientific">viral metagenome</name>
    <dbReference type="NCBI Taxonomy" id="1070528"/>
    <lineage>
        <taxon>unclassified sequences</taxon>
        <taxon>metagenomes</taxon>
        <taxon>organismal metagenomes</taxon>
    </lineage>
</organism>
<protein>
    <submittedName>
        <fullName evidence="2">Putative glycoside hydrolase</fullName>
    </submittedName>
</protein>
<feature type="domain" description="GH16" evidence="1">
    <location>
        <begin position="21"/>
        <end position="236"/>
    </location>
</feature>
<dbReference type="AlphaFoldDB" id="A0A6M3X598"/>
<dbReference type="PROSITE" id="PS51762">
    <property type="entry name" value="GH16_2"/>
    <property type="match status" value="1"/>
</dbReference>
<sequence length="236" mass="27342">MSCYNLKFKLSGKKALSYKPEDSLKNKYPKLKLLTLDTFGMIETNWRYNFAYGDSHLPYRHRDDNIIARDYGAEFMLKTVGDVQTAGIIISKFTIKNGLIQVRAMFPCTAANQLDAIWTMGVNGMPENDVAEWTGDYVTVNRHWGYDYRAGLKKQMSHIKREAEWFKPYREFYIYGLELTPYETIFSINGVTTLRTEPTNNDQYIILNSGIQDSRTHVNGVGMIADWIRVYIPELE</sequence>
<dbReference type="GO" id="GO:0005975">
    <property type="term" value="P:carbohydrate metabolic process"/>
    <property type="evidence" value="ECO:0007669"/>
    <property type="project" value="InterPro"/>
</dbReference>
<dbReference type="InterPro" id="IPR000757">
    <property type="entry name" value="Beta-glucanase-like"/>
</dbReference>
<dbReference type="Gene3D" id="2.60.120.200">
    <property type="match status" value="1"/>
</dbReference>
<keyword evidence="2" id="KW-0378">Hydrolase</keyword>
<reference evidence="2" key="1">
    <citation type="submission" date="2020-03" db="EMBL/GenBank/DDBJ databases">
        <title>The deep terrestrial virosphere.</title>
        <authorList>
            <person name="Holmfeldt K."/>
            <person name="Nilsson E."/>
            <person name="Simone D."/>
            <person name="Lopez-Fernandez M."/>
            <person name="Wu X."/>
            <person name="de Brujin I."/>
            <person name="Lundin D."/>
            <person name="Andersson A."/>
            <person name="Bertilsson S."/>
            <person name="Dopson M."/>
        </authorList>
    </citation>
    <scope>NUCLEOTIDE SEQUENCE</scope>
    <source>
        <strain evidence="2">MM171A02959</strain>
    </source>
</reference>
<name>A0A6M3X598_9ZZZZ</name>
<gene>
    <name evidence="2" type="ORF">MM171A02959_0009</name>
</gene>
<accession>A0A6M3X598</accession>
<dbReference type="EMBL" id="MT143906">
    <property type="protein sequence ID" value="QJH92627.1"/>
    <property type="molecule type" value="Genomic_DNA"/>
</dbReference>
<proteinExistence type="predicted"/>
<evidence type="ECO:0000259" key="1">
    <source>
        <dbReference type="PROSITE" id="PS51762"/>
    </source>
</evidence>